<dbReference type="GO" id="GO:0004190">
    <property type="term" value="F:aspartic-type endopeptidase activity"/>
    <property type="evidence" value="ECO:0007669"/>
    <property type="project" value="UniProtKB-KW"/>
</dbReference>
<feature type="compositionally biased region" description="Pro residues" evidence="5">
    <location>
        <begin position="748"/>
        <end position="780"/>
    </location>
</feature>
<accession>A0AAP0DKI0</accession>
<dbReference type="PANTHER" id="PTHR42648">
    <property type="entry name" value="TRANSPOSASE, PUTATIVE-RELATED"/>
    <property type="match status" value="1"/>
</dbReference>
<name>A0AAP0DKI0_9ASTR</name>
<feature type="compositionally biased region" description="Low complexity" evidence="5">
    <location>
        <begin position="225"/>
        <end position="242"/>
    </location>
</feature>
<dbReference type="InterPro" id="IPR054722">
    <property type="entry name" value="PolX-like_BBD"/>
</dbReference>
<gene>
    <name evidence="7" type="ORF">SSX86_006975</name>
</gene>
<dbReference type="GO" id="GO:0046872">
    <property type="term" value="F:metal ion binding"/>
    <property type="evidence" value="ECO:0007669"/>
    <property type="project" value="UniProtKB-KW"/>
</dbReference>
<protein>
    <recommendedName>
        <fullName evidence="6">Integrase catalytic domain-containing protein</fullName>
    </recommendedName>
</protein>
<dbReference type="CDD" id="cd09272">
    <property type="entry name" value="RNase_HI_RT_Ty1"/>
    <property type="match status" value="1"/>
</dbReference>
<dbReference type="PROSITE" id="PS50994">
    <property type="entry name" value="INTEGRASE"/>
    <property type="match status" value="1"/>
</dbReference>
<dbReference type="Pfam" id="PF25597">
    <property type="entry name" value="SH3_retrovirus"/>
    <property type="match status" value="1"/>
</dbReference>
<keyword evidence="2" id="KW-0479">Metal-binding</keyword>
<dbReference type="InterPro" id="IPR025724">
    <property type="entry name" value="GAG-pre-integrase_dom"/>
</dbReference>
<keyword evidence="3" id="KW-0064">Aspartyl protease</keyword>
<keyword evidence="1" id="KW-0645">Protease</keyword>
<dbReference type="GO" id="GO:0006508">
    <property type="term" value="P:proteolysis"/>
    <property type="evidence" value="ECO:0007669"/>
    <property type="project" value="UniProtKB-KW"/>
</dbReference>
<comment type="caution">
    <text evidence="7">The sequence shown here is derived from an EMBL/GenBank/DDBJ whole genome shotgun (WGS) entry which is preliminary data.</text>
</comment>
<feature type="compositionally biased region" description="Pro residues" evidence="5">
    <location>
        <begin position="793"/>
        <end position="810"/>
    </location>
</feature>
<evidence type="ECO:0000259" key="6">
    <source>
        <dbReference type="PROSITE" id="PS50994"/>
    </source>
</evidence>
<feature type="compositionally biased region" description="Pro residues" evidence="5">
    <location>
        <begin position="721"/>
        <end position="739"/>
    </location>
</feature>
<dbReference type="InterPro" id="IPR043502">
    <property type="entry name" value="DNA/RNA_pol_sf"/>
</dbReference>
<evidence type="ECO:0000313" key="7">
    <source>
        <dbReference type="EMBL" id="KAK9074377.1"/>
    </source>
</evidence>
<sequence>MATSSTIITVTASTHFTIKLTHQNYPVWRRHVHSSLIGLDLAGFLTGDTPAPAKTKNSTTNPDYTLWVRQDQAIFSAMLGSCADEIQPLIASAATAKEAWDRLATSFANESRSRIVSLKTRLTTNSKGNRSITTYLNEMRKIADELALVQSPISDEDLMVYILSHLGDEYSAVTAALKVRDSPITYADLFEKLVDFERSLPTPEPVLPVPTTANVAQRFQNRNQSYRPPSDPSRSTRSSSFSTNRLPQAPTLLKDNNVSTQTEAFPPVANVATSQPTNNMWMMDSGASHHLATNTGSLASVSEYGGPDEILLGDGTGLKITHFGSTQFSNPVKPLSLPNVLCVPNLRSNLISVAQLCRTNNVSVEFFPLYFLVKDIVTGATLARGENINDVYYLKPASTLPNAQVATAVSPLQWHHRLGHPSFHVFQVLCKDLGLKFNKLSTSFHCSSCHMNKSHKLPFGPNSFVANNPLELIYSDVWGPVQQSIDGFKYYVIFVDYFSKYVWLYPLKKKSDVSVIFPQFKRLVEKFFSRSIVSFFSDNGGEYLSLSSFLKSEGISHFTTPPHTSEQNGIAERRHRHIVETGFALLHYAGLPITFWSYAFQTAVYIINRLPTPILHLKSPFHTLFRTPPNYNKLKTFGCLFYPWLKPYTTSKLQPKSQSCIFLGYSVSKSAYMCFEPKTQRMYHSQHVSFIETEFPSKGLLTSPSPLPSSDTFLNSTPTTTPTPPDPPFVSQPSAPLPTPSATLNGPGPGPHEPTSPLPTPSPSPPHTPSSPSSTPPPSTDPIQSHHSDSNPNSPPAQPVPLFPSPPSAPQPSFMASSSGSVPTPPPKRTRKTNPKYFNPNFVNNTTVHPIPPSLEPSTHTQALKDPLWRKAMDDEYNALLRNHTWELVAPTTRQPIGCKWIFRIKRHPDGSIEKYKARLVAKGFLQEYGKDYFDTFSPVTKPVKIRTVLAIALSKGWSSRQLDVNNAFLQGQLEEEVYMTQPPGYAHPQYPHHVCRLRRSLYGLKQAPRAWYLALTQFLLDFGFLKSHADASLFIYNRQGVHCYFLVYVDDIIVTSNSDAFIDQFVNRISSRFSLKDLGTPSHFLGVELIHTPQGLFLSQHRHIQDLLERHHMDGAKPVLTPLCSSQALTLDDGSATVDSTPYRQLVGSLQYLAFTRPDISFAVNRLSQFMHRSTQLHWSALKRLLRYLKGTVYHGLFLKKHSSLDLTAFSDSDWGGVNTTGRSTTAYVLYLGGNIISWKSARQKSVSRSSTEAEYKAIANAAAEIAWVENLLKELG</sequence>
<dbReference type="AlphaFoldDB" id="A0AAP0DKI0"/>
<proteinExistence type="predicted"/>
<dbReference type="PANTHER" id="PTHR42648:SF26">
    <property type="entry name" value="INTEGRASE CATALYTIC DOMAIN-CONTAINING PROTEIN"/>
    <property type="match status" value="1"/>
</dbReference>
<keyword evidence="8" id="KW-1185">Reference proteome</keyword>
<dbReference type="SUPFAM" id="SSF53098">
    <property type="entry name" value="Ribonuclease H-like"/>
    <property type="match status" value="1"/>
</dbReference>
<evidence type="ECO:0000256" key="1">
    <source>
        <dbReference type="ARBA" id="ARBA00022670"/>
    </source>
</evidence>
<dbReference type="Gene3D" id="3.30.420.10">
    <property type="entry name" value="Ribonuclease H-like superfamily/Ribonuclease H"/>
    <property type="match status" value="1"/>
</dbReference>
<feature type="region of interest" description="Disordered" evidence="5">
    <location>
        <begin position="219"/>
        <end position="258"/>
    </location>
</feature>
<dbReference type="InterPro" id="IPR012337">
    <property type="entry name" value="RNaseH-like_sf"/>
</dbReference>
<dbReference type="GO" id="GO:0015074">
    <property type="term" value="P:DNA integration"/>
    <property type="evidence" value="ECO:0007669"/>
    <property type="project" value="InterPro"/>
</dbReference>
<dbReference type="EMBL" id="JBCNJP010000008">
    <property type="protein sequence ID" value="KAK9074377.1"/>
    <property type="molecule type" value="Genomic_DNA"/>
</dbReference>
<dbReference type="Proteomes" id="UP001408789">
    <property type="component" value="Unassembled WGS sequence"/>
</dbReference>
<evidence type="ECO:0000256" key="4">
    <source>
        <dbReference type="ARBA" id="ARBA00022801"/>
    </source>
</evidence>
<feature type="region of interest" description="Disordered" evidence="5">
    <location>
        <begin position="699"/>
        <end position="838"/>
    </location>
</feature>
<feature type="compositionally biased region" description="Low complexity" evidence="5">
    <location>
        <begin position="699"/>
        <end position="710"/>
    </location>
</feature>
<keyword evidence="4" id="KW-0378">Hydrolase</keyword>
<dbReference type="Pfam" id="PF00665">
    <property type="entry name" value="rve"/>
    <property type="match status" value="1"/>
</dbReference>
<evidence type="ECO:0000256" key="2">
    <source>
        <dbReference type="ARBA" id="ARBA00022723"/>
    </source>
</evidence>
<dbReference type="InterPro" id="IPR039537">
    <property type="entry name" value="Retrotran_Ty1/copia-like"/>
</dbReference>
<evidence type="ECO:0000256" key="5">
    <source>
        <dbReference type="SAM" id="MobiDB-lite"/>
    </source>
</evidence>
<organism evidence="7 8">
    <name type="scientific">Deinandra increscens subsp. villosa</name>
    <dbReference type="NCBI Taxonomy" id="3103831"/>
    <lineage>
        <taxon>Eukaryota</taxon>
        <taxon>Viridiplantae</taxon>
        <taxon>Streptophyta</taxon>
        <taxon>Embryophyta</taxon>
        <taxon>Tracheophyta</taxon>
        <taxon>Spermatophyta</taxon>
        <taxon>Magnoliopsida</taxon>
        <taxon>eudicotyledons</taxon>
        <taxon>Gunneridae</taxon>
        <taxon>Pentapetalae</taxon>
        <taxon>asterids</taxon>
        <taxon>campanulids</taxon>
        <taxon>Asterales</taxon>
        <taxon>Asteraceae</taxon>
        <taxon>Asteroideae</taxon>
        <taxon>Heliantheae alliance</taxon>
        <taxon>Madieae</taxon>
        <taxon>Madiinae</taxon>
        <taxon>Deinandra</taxon>
    </lineage>
</organism>
<evidence type="ECO:0000313" key="8">
    <source>
        <dbReference type="Proteomes" id="UP001408789"/>
    </source>
</evidence>
<dbReference type="PRINTS" id="PR01217">
    <property type="entry name" value="PRICHEXTENSN"/>
</dbReference>
<dbReference type="InterPro" id="IPR057670">
    <property type="entry name" value="SH3_retrovirus"/>
</dbReference>
<dbReference type="InterPro" id="IPR036397">
    <property type="entry name" value="RNaseH_sf"/>
</dbReference>
<evidence type="ECO:0000256" key="3">
    <source>
        <dbReference type="ARBA" id="ARBA00022750"/>
    </source>
</evidence>
<reference evidence="7 8" key="1">
    <citation type="submission" date="2024-04" db="EMBL/GenBank/DDBJ databases">
        <title>The reference genome of an endangered Asteraceae, Deinandra increscens subsp. villosa, native to the Central Coast of California.</title>
        <authorList>
            <person name="Guilliams M."/>
            <person name="Hasenstab-Lehman K."/>
            <person name="Meyer R."/>
            <person name="Mcevoy S."/>
        </authorList>
    </citation>
    <scope>NUCLEOTIDE SEQUENCE [LARGE SCALE GENOMIC DNA]</scope>
    <source>
        <tissue evidence="7">Leaf</tissue>
    </source>
</reference>
<dbReference type="GO" id="GO:0003676">
    <property type="term" value="F:nucleic acid binding"/>
    <property type="evidence" value="ECO:0007669"/>
    <property type="project" value="InterPro"/>
</dbReference>
<dbReference type="Pfam" id="PF07727">
    <property type="entry name" value="RVT_2"/>
    <property type="match status" value="1"/>
</dbReference>
<dbReference type="Pfam" id="PF22936">
    <property type="entry name" value="Pol_BBD"/>
    <property type="match status" value="1"/>
</dbReference>
<dbReference type="Pfam" id="PF13976">
    <property type="entry name" value="gag_pre-integrs"/>
    <property type="match status" value="1"/>
</dbReference>
<dbReference type="SUPFAM" id="SSF56672">
    <property type="entry name" value="DNA/RNA polymerases"/>
    <property type="match status" value="1"/>
</dbReference>
<feature type="domain" description="Integrase catalytic" evidence="6">
    <location>
        <begin position="465"/>
        <end position="628"/>
    </location>
</feature>
<dbReference type="InterPro" id="IPR013103">
    <property type="entry name" value="RVT_2"/>
</dbReference>
<dbReference type="InterPro" id="IPR001584">
    <property type="entry name" value="Integrase_cat-core"/>
</dbReference>
<dbReference type="Pfam" id="PF14223">
    <property type="entry name" value="Retrotran_gag_2"/>
    <property type="match status" value="1"/>
</dbReference>